<dbReference type="Proteomes" id="UP000324585">
    <property type="component" value="Unassembled WGS sequence"/>
</dbReference>
<evidence type="ECO:0000313" key="3">
    <source>
        <dbReference type="Proteomes" id="UP000324585"/>
    </source>
</evidence>
<evidence type="ECO:0008006" key="4">
    <source>
        <dbReference type="Google" id="ProtNLM"/>
    </source>
</evidence>
<evidence type="ECO:0000256" key="1">
    <source>
        <dbReference type="SAM" id="MobiDB-lite"/>
    </source>
</evidence>
<dbReference type="AlphaFoldDB" id="A0A5J4YYQ0"/>
<sequence>MLKMMVMKMASLQNLSRAARRAPWARVPCAGIASSRVVQDRKTAGYSREGARTLYMKKDTPIGKMVADMRDALKFNASINLLATGTAIPGAIRSALVLEYQGLAEKPQMTIGFSRRPTTGDDPTPASDNRPHYGTESVTLTVIRAKEFFDRHRERELRILQRLEDEAKAKAQA</sequence>
<organism evidence="2 3">
    <name type="scientific">Porphyridium purpureum</name>
    <name type="common">Red alga</name>
    <name type="synonym">Porphyridium cruentum</name>
    <dbReference type="NCBI Taxonomy" id="35688"/>
    <lineage>
        <taxon>Eukaryota</taxon>
        <taxon>Rhodophyta</taxon>
        <taxon>Bangiophyceae</taxon>
        <taxon>Porphyridiales</taxon>
        <taxon>Porphyridiaceae</taxon>
        <taxon>Porphyridium</taxon>
    </lineage>
</organism>
<accession>A0A5J4YYQ0</accession>
<feature type="region of interest" description="Disordered" evidence="1">
    <location>
        <begin position="111"/>
        <end position="134"/>
    </location>
</feature>
<dbReference type="EMBL" id="VRMN01000002">
    <property type="protein sequence ID" value="KAA8496739.1"/>
    <property type="molecule type" value="Genomic_DNA"/>
</dbReference>
<protein>
    <recommendedName>
        <fullName evidence="4">DNA/RNA-binding protein Alba-like domain-containing protein</fullName>
    </recommendedName>
</protein>
<evidence type="ECO:0000313" key="2">
    <source>
        <dbReference type="EMBL" id="KAA8496739.1"/>
    </source>
</evidence>
<reference evidence="3" key="1">
    <citation type="journal article" date="2019" name="Nat. Commun.">
        <title>Expansion of phycobilisome linker gene families in mesophilic red algae.</title>
        <authorList>
            <person name="Lee J."/>
            <person name="Kim D."/>
            <person name="Bhattacharya D."/>
            <person name="Yoon H.S."/>
        </authorList>
    </citation>
    <scope>NUCLEOTIDE SEQUENCE [LARGE SCALE GENOMIC DNA]</scope>
    <source>
        <strain evidence="3">CCMP 1328</strain>
    </source>
</reference>
<keyword evidence="3" id="KW-1185">Reference proteome</keyword>
<gene>
    <name evidence="2" type="ORF">FVE85_0468</name>
</gene>
<name>A0A5J4YYQ0_PORPP</name>
<comment type="caution">
    <text evidence="2">The sequence shown here is derived from an EMBL/GenBank/DDBJ whole genome shotgun (WGS) entry which is preliminary data.</text>
</comment>
<proteinExistence type="predicted"/>